<organism evidence="2 3">
    <name type="scientific">Trametes coccinea (strain BRFM310)</name>
    <name type="common">Pycnoporus coccineus</name>
    <dbReference type="NCBI Taxonomy" id="1353009"/>
    <lineage>
        <taxon>Eukaryota</taxon>
        <taxon>Fungi</taxon>
        <taxon>Dikarya</taxon>
        <taxon>Basidiomycota</taxon>
        <taxon>Agaricomycotina</taxon>
        <taxon>Agaricomycetes</taxon>
        <taxon>Polyporales</taxon>
        <taxon>Polyporaceae</taxon>
        <taxon>Trametes</taxon>
    </lineage>
</organism>
<accession>A0A1Y2IIE2</accession>
<dbReference type="Proteomes" id="UP000193067">
    <property type="component" value="Unassembled WGS sequence"/>
</dbReference>
<feature type="region of interest" description="Disordered" evidence="1">
    <location>
        <begin position="158"/>
        <end position="185"/>
    </location>
</feature>
<keyword evidence="3" id="KW-1185">Reference proteome</keyword>
<dbReference type="AlphaFoldDB" id="A0A1Y2IIE2"/>
<feature type="compositionally biased region" description="Basic and acidic residues" evidence="1">
    <location>
        <begin position="65"/>
        <end position="74"/>
    </location>
</feature>
<dbReference type="EMBL" id="KZ084115">
    <property type="protein sequence ID" value="OSD00898.1"/>
    <property type="molecule type" value="Genomic_DNA"/>
</dbReference>
<reference evidence="2 3" key="1">
    <citation type="journal article" date="2015" name="Biotechnol. Biofuels">
        <title>Enhanced degradation of softwood versus hardwood by the white-rot fungus Pycnoporus coccineus.</title>
        <authorList>
            <person name="Couturier M."/>
            <person name="Navarro D."/>
            <person name="Chevret D."/>
            <person name="Henrissat B."/>
            <person name="Piumi F."/>
            <person name="Ruiz-Duenas F.J."/>
            <person name="Martinez A.T."/>
            <person name="Grigoriev I.V."/>
            <person name="Riley R."/>
            <person name="Lipzen A."/>
            <person name="Berrin J.G."/>
            <person name="Master E.R."/>
            <person name="Rosso M.N."/>
        </authorList>
    </citation>
    <scope>NUCLEOTIDE SEQUENCE [LARGE SCALE GENOMIC DNA]</scope>
    <source>
        <strain evidence="2 3">BRFM310</strain>
    </source>
</reference>
<feature type="region of interest" description="Disordered" evidence="1">
    <location>
        <begin position="65"/>
        <end position="84"/>
    </location>
</feature>
<proteinExistence type="predicted"/>
<gene>
    <name evidence="2" type="ORF">PYCCODRAFT_1426295</name>
</gene>
<sequence>MPQCGSRRREAAPFVVNEHGSRLEARSARDGSADWLARLARCHASRRAGRGSIQGHSVVELMHDSGEQRDERPGGRAHGSARGRWGRERSVAAWSIYEIAGAWIHGHDGVGLQSRGTLFQTCGSPSQIPSAHTPIPDGSCGHGAVACKTRARVELGRRSSPKARRAVKERAKAEEHTAHSDRILGLPQQHVTSGITPDAMRTWVAWVAAGHWTRSGTHDVG</sequence>
<evidence type="ECO:0000256" key="1">
    <source>
        <dbReference type="SAM" id="MobiDB-lite"/>
    </source>
</evidence>
<protein>
    <submittedName>
        <fullName evidence="2">Uncharacterized protein</fullName>
    </submittedName>
</protein>
<name>A0A1Y2IIE2_TRAC3</name>
<evidence type="ECO:0000313" key="2">
    <source>
        <dbReference type="EMBL" id="OSD00898.1"/>
    </source>
</evidence>
<evidence type="ECO:0000313" key="3">
    <source>
        <dbReference type="Proteomes" id="UP000193067"/>
    </source>
</evidence>
<feature type="compositionally biased region" description="Basic and acidic residues" evidence="1">
    <location>
        <begin position="166"/>
        <end position="182"/>
    </location>
</feature>